<name>A0A267H8R8_9PLAT</name>
<feature type="region of interest" description="Disordered" evidence="1">
    <location>
        <begin position="198"/>
        <end position="298"/>
    </location>
</feature>
<dbReference type="AlphaFoldDB" id="A0A267H8R8"/>
<comment type="caution">
    <text evidence="2">The sequence shown here is derived from an EMBL/GenBank/DDBJ whole genome shotgun (WGS) entry which is preliminary data.</text>
</comment>
<evidence type="ECO:0000256" key="1">
    <source>
        <dbReference type="SAM" id="MobiDB-lite"/>
    </source>
</evidence>
<dbReference type="Proteomes" id="UP000215902">
    <property type="component" value="Unassembled WGS sequence"/>
</dbReference>
<keyword evidence="3" id="KW-1185">Reference proteome</keyword>
<accession>A0A267H8R8</accession>
<gene>
    <name evidence="2" type="ORF">BOX15_Mlig016461g1</name>
</gene>
<feature type="compositionally biased region" description="Polar residues" evidence="1">
    <location>
        <begin position="203"/>
        <end position="215"/>
    </location>
</feature>
<reference evidence="2 3" key="1">
    <citation type="submission" date="2017-06" db="EMBL/GenBank/DDBJ databases">
        <title>A platform for efficient transgenesis in Macrostomum lignano, a flatworm model organism for stem cell research.</title>
        <authorList>
            <person name="Berezikov E."/>
        </authorList>
    </citation>
    <scope>NUCLEOTIDE SEQUENCE [LARGE SCALE GENOMIC DNA]</scope>
    <source>
        <strain evidence="2">DV1</strain>
        <tissue evidence="2">Whole organism</tissue>
    </source>
</reference>
<protein>
    <submittedName>
        <fullName evidence="2">Uncharacterized protein</fullName>
    </submittedName>
</protein>
<feature type="compositionally biased region" description="Basic residues" evidence="1">
    <location>
        <begin position="279"/>
        <end position="294"/>
    </location>
</feature>
<evidence type="ECO:0000313" key="3">
    <source>
        <dbReference type="Proteomes" id="UP000215902"/>
    </source>
</evidence>
<evidence type="ECO:0000313" key="2">
    <source>
        <dbReference type="EMBL" id="PAA93897.1"/>
    </source>
</evidence>
<dbReference type="EMBL" id="NIVC01000020">
    <property type="protein sequence ID" value="PAA93897.1"/>
    <property type="molecule type" value="Genomic_DNA"/>
</dbReference>
<proteinExistence type="predicted"/>
<sequence length="318" mass="36190">AKQRIISATMSALSDSPVRLRNPQHPRAPGESSYAEICSRPVSQDLVTFFKTQKTRRCLRDYFIEVQLVTDVQQLVEHRKSIIDRAESRRQRFSQNELLKVLDNAKLWSRGESAYSSGGWEDALEEKPAKKRWRNSLKAANTDRQLVKFLERRKVKSRQELLEREAELLSCVETKPRRFALAELKSLFWEFRQMPIPPARSSVGANPSTVNTAESAAQPELRLCRPEHQPNGRWNSMANRADGRDGRGVRPAVQTGEGGRRQRSRPAGRRRGEPERRPAQHRRGRQQAQRHHGRAAAVGGSCAGLVETSLTQIFVLES</sequence>
<feature type="non-terminal residue" evidence="2">
    <location>
        <position position="1"/>
    </location>
</feature>
<organism evidence="2 3">
    <name type="scientific">Macrostomum lignano</name>
    <dbReference type="NCBI Taxonomy" id="282301"/>
    <lineage>
        <taxon>Eukaryota</taxon>
        <taxon>Metazoa</taxon>
        <taxon>Spiralia</taxon>
        <taxon>Lophotrochozoa</taxon>
        <taxon>Platyhelminthes</taxon>
        <taxon>Rhabditophora</taxon>
        <taxon>Macrostomorpha</taxon>
        <taxon>Macrostomida</taxon>
        <taxon>Macrostomidae</taxon>
        <taxon>Macrostomum</taxon>
    </lineage>
</organism>